<dbReference type="InterPro" id="IPR025166">
    <property type="entry name" value="Integrase_DNA_bind_dom"/>
</dbReference>
<evidence type="ECO:0000313" key="7">
    <source>
        <dbReference type="Proteomes" id="UP000033352"/>
    </source>
</evidence>
<dbReference type="PROSITE" id="PS51898">
    <property type="entry name" value="TYR_RECOMBINASE"/>
    <property type="match status" value="1"/>
</dbReference>
<evidence type="ECO:0000259" key="5">
    <source>
        <dbReference type="PROSITE" id="PS51898"/>
    </source>
</evidence>
<dbReference type="Pfam" id="PF13356">
    <property type="entry name" value="Arm-DNA-bind_3"/>
    <property type="match status" value="1"/>
</dbReference>
<dbReference type="PANTHER" id="PTHR30629">
    <property type="entry name" value="PROPHAGE INTEGRASE"/>
    <property type="match status" value="1"/>
</dbReference>
<evidence type="ECO:0000256" key="2">
    <source>
        <dbReference type="ARBA" id="ARBA00022908"/>
    </source>
</evidence>
<protein>
    <submittedName>
        <fullName evidence="6">Integrase</fullName>
    </submittedName>
</protein>
<dbReference type="InterPro" id="IPR010998">
    <property type="entry name" value="Integrase_recombinase_N"/>
</dbReference>
<dbReference type="GO" id="GO:0006310">
    <property type="term" value="P:DNA recombination"/>
    <property type="evidence" value="ECO:0007669"/>
    <property type="project" value="UniProtKB-KW"/>
</dbReference>
<gene>
    <name evidence="6" type="ORF">SS37_21765</name>
</gene>
<organism evidence="6 7">
    <name type="scientific">Enterobacter sichuanensis</name>
    <dbReference type="NCBI Taxonomy" id="2071710"/>
    <lineage>
        <taxon>Bacteria</taxon>
        <taxon>Pseudomonadati</taxon>
        <taxon>Pseudomonadota</taxon>
        <taxon>Gammaproteobacteria</taxon>
        <taxon>Enterobacterales</taxon>
        <taxon>Enterobacteriaceae</taxon>
        <taxon>Enterobacter</taxon>
        <taxon>Enterobacter cloacae complex</taxon>
    </lineage>
</organism>
<dbReference type="Gene3D" id="1.10.150.130">
    <property type="match status" value="1"/>
</dbReference>
<dbReference type="PATRIC" id="fig|1619248.3.peg.4037"/>
<evidence type="ECO:0000256" key="1">
    <source>
        <dbReference type="ARBA" id="ARBA00008857"/>
    </source>
</evidence>
<evidence type="ECO:0000256" key="3">
    <source>
        <dbReference type="ARBA" id="ARBA00023125"/>
    </source>
</evidence>
<dbReference type="SUPFAM" id="SSF56349">
    <property type="entry name" value="DNA breaking-rejoining enzymes"/>
    <property type="match status" value="1"/>
</dbReference>
<dbReference type="InterPro" id="IPR053876">
    <property type="entry name" value="Phage_int_M"/>
</dbReference>
<dbReference type="Gene3D" id="3.30.160.390">
    <property type="entry name" value="Integrase, DNA-binding domain"/>
    <property type="match status" value="1"/>
</dbReference>
<reference evidence="6 7" key="1">
    <citation type="submission" date="2015-03" db="EMBL/GenBank/DDBJ databases">
        <authorList>
            <person name="McCorrison J."/>
            <person name="Sanka R."/>
            <person name="Adams M."/>
            <person name="Brinkac L."/>
            <person name="Nierman W."/>
            <person name="Sutton G."/>
            <person name="Nelson K."/>
            <person name="Kiedrowski L."/>
            <person name="Guerrero D."/>
            <person name="Bonomo R."/>
        </authorList>
    </citation>
    <scope>NUCLEOTIDE SEQUENCE [LARGE SCALE GENOMIC DNA]</scope>
    <source>
        <strain evidence="6 7">35699</strain>
    </source>
</reference>
<dbReference type="InterPro" id="IPR013762">
    <property type="entry name" value="Integrase-like_cat_sf"/>
</dbReference>
<dbReference type="RefSeq" id="WP_004856926.1">
    <property type="nucleotide sequence ID" value="NZ_JZYX01000058.1"/>
</dbReference>
<comment type="caution">
    <text evidence="6">The sequence shown here is derived from an EMBL/GenBank/DDBJ whole genome shotgun (WGS) entry which is preliminary data.</text>
</comment>
<keyword evidence="4" id="KW-0233">DNA recombination</keyword>
<dbReference type="Proteomes" id="UP000033352">
    <property type="component" value="Unassembled WGS sequence"/>
</dbReference>
<dbReference type="CDD" id="cd00801">
    <property type="entry name" value="INT_P4_C"/>
    <property type="match status" value="1"/>
</dbReference>
<dbReference type="EMBL" id="JZYX01000058">
    <property type="protein sequence ID" value="KJN19847.1"/>
    <property type="molecule type" value="Genomic_DNA"/>
</dbReference>
<dbReference type="Pfam" id="PF22022">
    <property type="entry name" value="Phage_int_M"/>
    <property type="match status" value="1"/>
</dbReference>
<comment type="similarity">
    <text evidence="1">Belongs to the 'phage' integrase family.</text>
</comment>
<dbReference type="PANTHER" id="PTHR30629:SF9">
    <property type="entry name" value="PROTEIN INTB-RELATED"/>
    <property type="match status" value="1"/>
</dbReference>
<dbReference type="InterPro" id="IPR011010">
    <property type="entry name" value="DNA_brk_join_enz"/>
</dbReference>
<accession>A0A0F1ADF1</accession>
<name>A0A0F1ADF1_9ENTR</name>
<evidence type="ECO:0000313" key="6">
    <source>
        <dbReference type="EMBL" id="KJN19847.1"/>
    </source>
</evidence>
<dbReference type="OrthoDB" id="9795573at2"/>
<proteinExistence type="inferred from homology"/>
<keyword evidence="3" id="KW-0238">DNA-binding</keyword>
<dbReference type="Pfam" id="PF00589">
    <property type="entry name" value="Phage_integrase"/>
    <property type="match status" value="1"/>
</dbReference>
<dbReference type="GO" id="GO:0015074">
    <property type="term" value="P:DNA integration"/>
    <property type="evidence" value="ECO:0007669"/>
    <property type="project" value="UniProtKB-KW"/>
</dbReference>
<dbReference type="Gene3D" id="1.10.443.10">
    <property type="entry name" value="Intergrase catalytic core"/>
    <property type="match status" value="1"/>
</dbReference>
<dbReference type="GO" id="GO:0003677">
    <property type="term" value="F:DNA binding"/>
    <property type="evidence" value="ECO:0007669"/>
    <property type="project" value="UniProtKB-KW"/>
</dbReference>
<feature type="domain" description="Tyr recombinase" evidence="5">
    <location>
        <begin position="199"/>
        <end position="391"/>
    </location>
</feature>
<dbReference type="InterPro" id="IPR038488">
    <property type="entry name" value="Integrase_DNA-bd_sf"/>
</dbReference>
<dbReference type="InterPro" id="IPR002104">
    <property type="entry name" value="Integrase_catalytic"/>
</dbReference>
<evidence type="ECO:0000256" key="4">
    <source>
        <dbReference type="ARBA" id="ARBA00023172"/>
    </source>
</evidence>
<dbReference type="AlphaFoldDB" id="A0A0F1ADF1"/>
<sequence length="423" mass="48671">MALTDAKIRAAKPDEKPYKLADSGNMFLLVHPNGSRYWRLRYRFLGKEKTLALGVYPEVSLSEAREKRDTARKLIAEGTDPCEQKRIKKSVPETAQTFEGIARQWHKSNKKWSASHNERILKSLETHVFPFIGSRDITTLRTPDLLVPVKAAEAKEIYEIAARLQQRITAIMRYAAQSGIITYNPALDMAGALTTVKRQHRPALALNRISELLERLDAYRGQPLTRQATKLTLLIFIRSSELRFARWSEIDFKKAMWTIPPERKPIEGVKYSHRGSKMRTEHLVPLSTQAVNILKQIHTISGEHELIFTGDHNPWKPMSENTINKSLRVMGYDTQAEVCGHGFRTMACSSLIESGLWSRDAVERQMSHMERNSVRAAYIHKAEHLDERRLMLQWWADFLDANREKAISPFDYAKVNNPFSNHR</sequence>
<dbReference type="InterPro" id="IPR050808">
    <property type="entry name" value="Phage_Integrase"/>
</dbReference>
<keyword evidence="2" id="KW-0229">DNA integration</keyword>